<sequence>MIIFKTYVLPWLLLFVIIYSYTFVLKWLLDHTKQRISQTFGVKAQLYFGFLGIWIHEISHAFFALLFHHRIVDMKLMEYRPTGQDVTLGHVDHSFNKRSIYQMMGNFFIGIGPLIGCSAFLVFAFRLLVPASYDGFATILENFVSRPEPLLLMHQLWQAILQIHWQGTTFFFLLLLILTTIGFGLSMADIKNSVTGLPYMLILCIIISLLTFALKLNLTLFLTKLDLVSMLILSVILVISILYSLLISGLCRIF</sequence>
<dbReference type="EMBL" id="JBHTOP010000006">
    <property type="protein sequence ID" value="MFD1671328.1"/>
    <property type="molecule type" value="Genomic_DNA"/>
</dbReference>
<feature type="transmembrane region" description="Helical" evidence="1">
    <location>
        <begin position="197"/>
        <end position="216"/>
    </location>
</feature>
<dbReference type="Proteomes" id="UP001597267">
    <property type="component" value="Unassembled WGS sequence"/>
</dbReference>
<dbReference type="RefSeq" id="WP_125713420.1">
    <property type="nucleotide sequence ID" value="NZ_JBHTOP010000006.1"/>
</dbReference>
<gene>
    <name evidence="2" type="ORF">ACFQ5M_04390</name>
</gene>
<evidence type="ECO:0008006" key="4">
    <source>
        <dbReference type="Google" id="ProtNLM"/>
    </source>
</evidence>
<keyword evidence="3" id="KW-1185">Reference proteome</keyword>
<organism evidence="2 3">
    <name type="scientific">Agrilactobacillus yilanensis</name>
    <dbReference type="NCBI Taxonomy" id="2485997"/>
    <lineage>
        <taxon>Bacteria</taxon>
        <taxon>Bacillati</taxon>
        <taxon>Bacillota</taxon>
        <taxon>Bacilli</taxon>
        <taxon>Lactobacillales</taxon>
        <taxon>Lactobacillaceae</taxon>
        <taxon>Agrilactobacillus</taxon>
    </lineage>
</organism>
<feature type="transmembrane region" description="Helical" evidence="1">
    <location>
        <begin position="228"/>
        <end position="251"/>
    </location>
</feature>
<feature type="transmembrane region" description="Helical" evidence="1">
    <location>
        <begin position="163"/>
        <end position="185"/>
    </location>
</feature>
<name>A0ABW4J6P1_9LACO</name>
<feature type="transmembrane region" description="Helical" evidence="1">
    <location>
        <begin position="44"/>
        <end position="67"/>
    </location>
</feature>
<comment type="caution">
    <text evidence="2">The sequence shown here is derived from an EMBL/GenBank/DDBJ whole genome shotgun (WGS) entry which is preliminary data.</text>
</comment>
<keyword evidence="1" id="KW-0472">Membrane</keyword>
<reference evidence="3" key="1">
    <citation type="journal article" date="2019" name="Int. J. Syst. Evol. Microbiol.">
        <title>The Global Catalogue of Microorganisms (GCM) 10K type strain sequencing project: providing services to taxonomists for standard genome sequencing and annotation.</title>
        <authorList>
            <consortium name="The Broad Institute Genomics Platform"/>
            <consortium name="The Broad Institute Genome Sequencing Center for Infectious Disease"/>
            <person name="Wu L."/>
            <person name="Ma J."/>
        </authorList>
    </citation>
    <scope>NUCLEOTIDE SEQUENCE [LARGE SCALE GENOMIC DNA]</scope>
    <source>
        <strain evidence="3">CCM 8896</strain>
    </source>
</reference>
<protein>
    <recommendedName>
        <fullName evidence="4">M50 family peptidase</fullName>
    </recommendedName>
</protein>
<proteinExistence type="predicted"/>
<feature type="transmembrane region" description="Helical" evidence="1">
    <location>
        <begin position="7"/>
        <end position="24"/>
    </location>
</feature>
<evidence type="ECO:0000313" key="3">
    <source>
        <dbReference type="Proteomes" id="UP001597267"/>
    </source>
</evidence>
<keyword evidence="1" id="KW-1133">Transmembrane helix</keyword>
<accession>A0ABW4J6P1</accession>
<feature type="transmembrane region" description="Helical" evidence="1">
    <location>
        <begin position="107"/>
        <end position="129"/>
    </location>
</feature>
<evidence type="ECO:0000313" key="2">
    <source>
        <dbReference type="EMBL" id="MFD1671328.1"/>
    </source>
</evidence>
<evidence type="ECO:0000256" key="1">
    <source>
        <dbReference type="SAM" id="Phobius"/>
    </source>
</evidence>
<keyword evidence="1" id="KW-0812">Transmembrane</keyword>